<dbReference type="InterPro" id="IPR026341">
    <property type="entry name" value="T9SS_type_B"/>
</dbReference>
<comment type="caution">
    <text evidence="1">The sequence shown here is derived from an EMBL/GenBank/DDBJ whole genome shotgun (WGS) entry which is preliminary data.</text>
</comment>
<dbReference type="Proteomes" id="UP000266067">
    <property type="component" value="Unassembled WGS sequence"/>
</dbReference>
<dbReference type="EMBL" id="QXFH01000017">
    <property type="protein sequence ID" value="RIV37700.1"/>
    <property type="molecule type" value="Genomic_DNA"/>
</dbReference>
<accession>A0A3A1NDV2</accession>
<dbReference type="AlphaFoldDB" id="A0A3A1NDV2"/>
<dbReference type="InterPro" id="IPR013783">
    <property type="entry name" value="Ig-like_fold"/>
</dbReference>
<evidence type="ECO:0000313" key="2">
    <source>
        <dbReference type="Proteomes" id="UP000266067"/>
    </source>
</evidence>
<proteinExistence type="predicted"/>
<dbReference type="Gene3D" id="2.60.40.10">
    <property type="entry name" value="Immunoglobulins"/>
    <property type="match status" value="1"/>
</dbReference>
<keyword evidence="2" id="KW-1185">Reference proteome</keyword>
<sequence>VAATAPCTTDATATVTVTEQESMNTNFASLYNRNANSDSELPSVASLPTRDDNEVIGSWGKIKNGDNTHIYIFTPHESNCYNEFRFIITVHDILSQEDCPSLTNPANGATDIDTKTMISWDAVVGAKGYFLTIWGSPNGTEILTLKNVGAETYYRPMKELPVNTRIHVSITPYNEQGKMPECFVQSFTTVKGSKIKSIYGFSPNGDGINEFWTISGIEKYPENIVTIYNRWGNLVFRTEGYNNSSNVFNGIANQYVSMGAGKLPEGTYFFHIQIPKENNLERKKGYLIIKR</sequence>
<name>A0A3A1NDV2_9FLAO</name>
<dbReference type="NCBIfam" id="TIGR04131">
    <property type="entry name" value="Bac_Flav_CTERM"/>
    <property type="match status" value="1"/>
</dbReference>
<dbReference type="RefSeq" id="WP_147374022.1">
    <property type="nucleotide sequence ID" value="NZ_QXFH01000017.1"/>
</dbReference>
<organism evidence="1 2">
    <name type="scientific">Flagellimonas lutimaris</name>
    <dbReference type="NCBI Taxonomy" id="475082"/>
    <lineage>
        <taxon>Bacteria</taxon>
        <taxon>Pseudomonadati</taxon>
        <taxon>Bacteroidota</taxon>
        <taxon>Flavobacteriia</taxon>
        <taxon>Flavobacteriales</taxon>
        <taxon>Flavobacteriaceae</taxon>
        <taxon>Flagellimonas</taxon>
    </lineage>
</organism>
<reference evidence="1 2" key="1">
    <citation type="submission" date="2018-08" db="EMBL/GenBank/DDBJ databases">
        <title>Proposal of Muricauda 72 sp.nov. and Muricauda NH166 sp.nov., isolated from seawater.</title>
        <authorList>
            <person name="Cheng H."/>
            <person name="Wu Y.-H."/>
            <person name="Guo L.-L."/>
            <person name="Xu X.-W."/>
        </authorList>
    </citation>
    <scope>NUCLEOTIDE SEQUENCE [LARGE SCALE GENOMIC DNA]</scope>
    <source>
        <strain evidence="1 2">KCTC 22173</strain>
    </source>
</reference>
<evidence type="ECO:0000313" key="1">
    <source>
        <dbReference type="EMBL" id="RIV37700.1"/>
    </source>
</evidence>
<feature type="non-terminal residue" evidence="1">
    <location>
        <position position="1"/>
    </location>
</feature>
<dbReference type="Pfam" id="PF13585">
    <property type="entry name" value="CHU_C"/>
    <property type="match status" value="1"/>
</dbReference>
<dbReference type="OrthoDB" id="9805017at2"/>
<gene>
    <name evidence="1" type="ORF">D2V08_01035</name>
</gene>
<protein>
    <submittedName>
        <fullName evidence="1">Gliding motility-associated C-terminal domain-containing protein</fullName>
    </submittedName>
</protein>